<evidence type="ECO:0000313" key="4">
    <source>
        <dbReference type="Proteomes" id="UP000076842"/>
    </source>
</evidence>
<dbReference type="InterPro" id="IPR006880">
    <property type="entry name" value="INO80B_C"/>
</dbReference>
<gene>
    <name evidence="3" type="ORF">CALCODRAFT_443421</name>
</gene>
<dbReference type="PANTHER" id="PTHR21561:SF12">
    <property type="entry name" value="INO80 COMPLEX SUBUNIT B"/>
    <property type="match status" value="1"/>
</dbReference>
<accession>A0A165CQL7</accession>
<feature type="compositionally biased region" description="Polar residues" evidence="1">
    <location>
        <begin position="54"/>
        <end position="71"/>
    </location>
</feature>
<evidence type="ECO:0000256" key="1">
    <source>
        <dbReference type="SAM" id="MobiDB-lite"/>
    </source>
</evidence>
<dbReference type="SMART" id="SM01406">
    <property type="entry name" value="PAPA-1"/>
    <property type="match status" value="1"/>
</dbReference>
<dbReference type="InterPro" id="IPR029523">
    <property type="entry name" value="INO80B/Ies2"/>
</dbReference>
<dbReference type="EMBL" id="KV424120">
    <property type="protein sequence ID" value="KZT51207.1"/>
    <property type="molecule type" value="Genomic_DNA"/>
</dbReference>
<feature type="non-terminal residue" evidence="3">
    <location>
        <position position="1"/>
    </location>
</feature>
<name>A0A165CQL7_9BASI</name>
<protein>
    <recommendedName>
        <fullName evidence="2">INO80 complex subunit B-like conserved region domain-containing protein</fullName>
    </recommendedName>
</protein>
<dbReference type="Pfam" id="PF04795">
    <property type="entry name" value="PAPA-1"/>
    <property type="match status" value="1"/>
</dbReference>
<evidence type="ECO:0000259" key="2">
    <source>
        <dbReference type="SMART" id="SM01406"/>
    </source>
</evidence>
<dbReference type="GO" id="GO:0031011">
    <property type="term" value="C:Ino80 complex"/>
    <property type="evidence" value="ECO:0007669"/>
    <property type="project" value="InterPro"/>
</dbReference>
<feature type="compositionally biased region" description="Basic and acidic residues" evidence="1">
    <location>
        <begin position="10"/>
        <end position="19"/>
    </location>
</feature>
<dbReference type="PANTHER" id="PTHR21561">
    <property type="entry name" value="INO80 COMPLEX SUBUNIT B"/>
    <property type="match status" value="1"/>
</dbReference>
<proteinExistence type="predicted"/>
<dbReference type="Proteomes" id="UP000076842">
    <property type="component" value="Unassembled WGS sequence"/>
</dbReference>
<dbReference type="OrthoDB" id="2021186at2759"/>
<sequence>KKKNLTPQELELRKQEQSRKRSLQSAQKLEDEKQATIRRLLAKQAPKTRGSRSGLGSVTAPGSSGDGSATPQLPPVPMLARWASTKDGMRWAAKVEPAPPPRARPQATCAVAGCEQMRKYRSVKDFEKGACGLEHLKALNAQLA</sequence>
<dbReference type="AlphaFoldDB" id="A0A165CQL7"/>
<keyword evidence="4" id="KW-1185">Reference proteome</keyword>
<dbReference type="GO" id="GO:0006338">
    <property type="term" value="P:chromatin remodeling"/>
    <property type="evidence" value="ECO:0007669"/>
    <property type="project" value="InterPro"/>
</dbReference>
<evidence type="ECO:0000313" key="3">
    <source>
        <dbReference type="EMBL" id="KZT51207.1"/>
    </source>
</evidence>
<organism evidence="3 4">
    <name type="scientific">Calocera cornea HHB12733</name>
    <dbReference type="NCBI Taxonomy" id="1353952"/>
    <lineage>
        <taxon>Eukaryota</taxon>
        <taxon>Fungi</taxon>
        <taxon>Dikarya</taxon>
        <taxon>Basidiomycota</taxon>
        <taxon>Agaricomycotina</taxon>
        <taxon>Dacrymycetes</taxon>
        <taxon>Dacrymycetales</taxon>
        <taxon>Dacrymycetaceae</taxon>
        <taxon>Calocera</taxon>
    </lineage>
</organism>
<reference evidence="3 4" key="1">
    <citation type="journal article" date="2016" name="Mol. Biol. Evol.">
        <title>Comparative Genomics of Early-Diverging Mushroom-Forming Fungi Provides Insights into the Origins of Lignocellulose Decay Capabilities.</title>
        <authorList>
            <person name="Nagy L.G."/>
            <person name="Riley R."/>
            <person name="Tritt A."/>
            <person name="Adam C."/>
            <person name="Daum C."/>
            <person name="Floudas D."/>
            <person name="Sun H."/>
            <person name="Yadav J.S."/>
            <person name="Pangilinan J."/>
            <person name="Larsson K.H."/>
            <person name="Matsuura K."/>
            <person name="Barry K."/>
            <person name="Labutti K."/>
            <person name="Kuo R."/>
            <person name="Ohm R.A."/>
            <person name="Bhattacharya S.S."/>
            <person name="Shirouzu T."/>
            <person name="Yoshinaga Y."/>
            <person name="Martin F.M."/>
            <person name="Grigoriev I.V."/>
            <person name="Hibbett D.S."/>
        </authorList>
    </citation>
    <scope>NUCLEOTIDE SEQUENCE [LARGE SCALE GENOMIC DNA]</scope>
    <source>
        <strain evidence="3 4">HHB12733</strain>
    </source>
</reference>
<feature type="domain" description="INO80 complex subunit B-like conserved region" evidence="2">
    <location>
        <begin position="9"/>
        <end position="97"/>
    </location>
</feature>
<dbReference type="InParanoid" id="A0A165CQL7"/>
<feature type="region of interest" description="Disordered" evidence="1">
    <location>
        <begin position="1"/>
        <end position="75"/>
    </location>
</feature>
<dbReference type="STRING" id="1353952.A0A165CQL7"/>